<dbReference type="Proteomes" id="UP000824496">
    <property type="component" value="Chromosome"/>
</dbReference>
<dbReference type="PANTHER" id="PTHR12835">
    <property type="entry name" value="BIOTIN PROTEIN LIGASE"/>
    <property type="match status" value="1"/>
</dbReference>
<accession>A0ABN6K3J6</accession>
<protein>
    <submittedName>
        <fullName evidence="2">Biotin--[acetyl-CoA-carboxylase] ligase</fullName>
    </submittedName>
</protein>
<keyword evidence="2" id="KW-0436">Ligase</keyword>
<sequence length="300" mass="31529">MSCTTSAADSATSVFSPLRVVPMTGSTQDDLRADLTGARADHWPHFSALHALGQSAGRGRSGNTWTTPATGALTVSVVLRPLVPVDALAWLPLLAGLAVHDALAPRIDPRRWRLSTKWPNDVVALPTAPAEDPAPAPPEVEGWGTSRKLAGVLAELVPLPGLPLPDGRPPTRDQAPAIVLGIGVNVRQSVEQLPVPWAASLRTLGVEAEPEEVREEIGARLRQRLVQWEEVGGDPRSAGGGLAQQLREACATLGQRVSVQAPSGCVEGLAIDLDPGLVLRTESGTVVLQAGDVRLVRGRS</sequence>
<name>A0ABN6K3J6_9ACTO</name>
<dbReference type="InterPro" id="IPR004143">
    <property type="entry name" value="BPL_LPL_catalytic"/>
</dbReference>
<reference evidence="2 3" key="1">
    <citation type="submission" date="2021-08" db="EMBL/GenBank/DDBJ databases">
        <title>Whole genome sequence of novel Actinomyces species strain MAS-1.</title>
        <authorList>
            <person name="Saito M."/>
            <person name="Kuwahara N."/>
            <person name="Takizawa T."/>
            <person name="Gotouda H."/>
            <person name="Ochiai T."/>
        </authorList>
    </citation>
    <scope>NUCLEOTIDE SEQUENCE [LARGE SCALE GENOMIC DNA]</scope>
    <source>
        <strain evidence="2 3">MAS-1</strain>
    </source>
</reference>
<evidence type="ECO:0000313" key="3">
    <source>
        <dbReference type="Proteomes" id="UP000824496"/>
    </source>
</evidence>
<feature type="domain" description="BPL/LPL catalytic" evidence="1">
    <location>
        <begin position="51"/>
        <end position="156"/>
    </location>
</feature>
<gene>
    <name evidence="2" type="primary">birA</name>
    <name evidence="2" type="ORF">MANAM107_05610</name>
</gene>
<keyword evidence="3" id="KW-1185">Reference proteome</keyword>
<evidence type="ECO:0000259" key="1">
    <source>
        <dbReference type="Pfam" id="PF03099"/>
    </source>
</evidence>
<dbReference type="SUPFAM" id="SSF55681">
    <property type="entry name" value="Class II aaRS and biotin synthetases"/>
    <property type="match status" value="1"/>
</dbReference>
<dbReference type="InterPro" id="IPR045864">
    <property type="entry name" value="aa-tRNA-synth_II/BPL/LPL"/>
</dbReference>
<dbReference type="Gene3D" id="2.30.30.100">
    <property type="match status" value="1"/>
</dbReference>
<dbReference type="PANTHER" id="PTHR12835:SF5">
    <property type="entry name" value="BIOTIN--PROTEIN LIGASE"/>
    <property type="match status" value="1"/>
</dbReference>
<dbReference type="Pfam" id="PF03099">
    <property type="entry name" value="BPL_LplA_LipB"/>
    <property type="match status" value="1"/>
</dbReference>
<dbReference type="Gene3D" id="3.30.930.10">
    <property type="entry name" value="Bira Bifunctional Protein, Domain 2"/>
    <property type="match status" value="1"/>
</dbReference>
<evidence type="ECO:0000313" key="2">
    <source>
        <dbReference type="EMBL" id="BDA63727.1"/>
    </source>
</evidence>
<dbReference type="GO" id="GO:0016874">
    <property type="term" value="F:ligase activity"/>
    <property type="evidence" value="ECO:0007669"/>
    <property type="project" value="UniProtKB-KW"/>
</dbReference>
<proteinExistence type="predicted"/>
<dbReference type="RefSeq" id="WP_223910831.1">
    <property type="nucleotide sequence ID" value="NZ_AP025017.1"/>
</dbReference>
<dbReference type="EMBL" id="AP025017">
    <property type="protein sequence ID" value="BDA63727.1"/>
    <property type="molecule type" value="Genomic_DNA"/>
</dbReference>
<organism evidence="2 3">
    <name type="scientific">Actinomyces capricornis</name>
    <dbReference type="NCBI Taxonomy" id="2755559"/>
    <lineage>
        <taxon>Bacteria</taxon>
        <taxon>Bacillati</taxon>
        <taxon>Actinomycetota</taxon>
        <taxon>Actinomycetes</taxon>
        <taxon>Actinomycetales</taxon>
        <taxon>Actinomycetaceae</taxon>
        <taxon>Actinomyces</taxon>
    </lineage>
</organism>